<evidence type="ECO:0000256" key="2">
    <source>
        <dbReference type="ARBA" id="ARBA00023012"/>
    </source>
</evidence>
<organism evidence="8 9">
    <name type="scientific">Alsobacter metallidurans</name>
    <dbReference type="NCBI Taxonomy" id="340221"/>
    <lineage>
        <taxon>Bacteria</taxon>
        <taxon>Pseudomonadati</taxon>
        <taxon>Pseudomonadota</taxon>
        <taxon>Alphaproteobacteria</taxon>
        <taxon>Hyphomicrobiales</taxon>
        <taxon>Alsobacteraceae</taxon>
        <taxon>Alsobacter</taxon>
    </lineage>
</organism>
<dbReference type="SMART" id="SM00448">
    <property type="entry name" value="REC"/>
    <property type="match status" value="1"/>
</dbReference>
<dbReference type="GO" id="GO:0000156">
    <property type="term" value="F:phosphorelay response regulator activity"/>
    <property type="evidence" value="ECO:0007669"/>
    <property type="project" value="TreeGrafter"/>
</dbReference>
<dbReference type="PROSITE" id="PS50110">
    <property type="entry name" value="RESPONSE_REGULATORY"/>
    <property type="match status" value="1"/>
</dbReference>
<keyword evidence="9" id="KW-1185">Reference proteome</keyword>
<sequence length="137" mass="14475">MTATIAIAEDEADLLDAVAEYLTAHGFRVLAARDGAAFRNIVGRETIDVAVLDISMPGEDGLSLARWVMEQGEAGIIFASAHGGDIDRVVGLELGADDYVVKPYDLRELLARIRAVLRRVGVAAGSAPFAAAPRQVA</sequence>
<keyword evidence="3" id="KW-0805">Transcription regulation</keyword>
<evidence type="ECO:0000256" key="4">
    <source>
        <dbReference type="ARBA" id="ARBA00023125"/>
    </source>
</evidence>
<dbReference type="GO" id="GO:0006355">
    <property type="term" value="P:regulation of DNA-templated transcription"/>
    <property type="evidence" value="ECO:0007669"/>
    <property type="project" value="TreeGrafter"/>
</dbReference>
<gene>
    <name evidence="8" type="ORF">GCM10007036_37120</name>
</gene>
<dbReference type="GO" id="GO:0005829">
    <property type="term" value="C:cytosol"/>
    <property type="evidence" value="ECO:0007669"/>
    <property type="project" value="TreeGrafter"/>
</dbReference>
<keyword evidence="2" id="KW-0902">Two-component regulatory system</keyword>
<dbReference type="SUPFAM" id="SSF52172">
    <property type="entry name" value="CheY-like"/>
    <property type="match status" value="1"/>
</dbReference>
<protein>
    <recommendedName>
        <fullName evidence="7">Response regulatory domain-containing protein</fullName>
    </recommendedName>
</protein>
<dbReference type="PANTHER" id="PTHR48111">
    <property type="entry name" value="REGULATOR OF RPOS"/>
    <property type="match status" value="1"/>
</dbReference>
<dbReference type="InterPro" id="IPR011006">
    <property type="entry name" value="CheY-like_superfamily"/>
</dbReference>
<dbReference type="GO" id="GO:0000976">
    <property type="term" value="F:transcription cis-regulatory region binding"/>
    <property type="evidence" value="ECO:0007669"/>
    <property type="project" value="TreeGrafter"/>
</dbReference>
<dbReference type="Gene3D" id="6.10.250.690">
    <property type="match status" value="1"/>
</dbReference>
<proteinExistence type="predicted"/>
<evidence type="ECO:0000313" key="9">
    <source>
        <dbReference type="Proteomes" id="UP000603912"/>
    </source>
</evidence>
<dbReference type="InterPro" id="IPR039420">
    <property type="entry name" value="WalR-like"/>
</dbReference>
<feature type="modified residue" description="4-aspartylphosphate" evidence="6">
    <location>
        <position position="53"/>
    </location>
</feature>
<evidence type="ECO:0000256" key="5">
    <source>
        <dbReference type="ARBA" id="ARBA00023163"/>
    </source>
</evidence>
<evidence type="ECO:0000313" key="8">
    <source>
        <dbReference type="EMBL" id="GGH28112.1"/>
    </source>
</evidence>
<evidence type="ECO:0000256" key="1">
    <source>
        <dbReference type="ARBA" id="ARBA00022553"/>
    </source>
</evidence>
<evidence type="ECO:0000256" key="6">
    <source>
        <dbReference type="PROSITE-ProRule" id="PRU00169"/>
    </source>
</evidence>
<dbReference type="PANTHER" id="PTHR48111:SF4">
    <property type="entry name" value="DNA-BINDING DUAL TRANSCRIPTIONAL REGULATOR OMPR"/>
    <property type="match status" value="1"/>
</dbReference>
<evidence type="ECO:0000259" key="7">
    <source>
        <dbReference type="PROSITE" id="PS50110"/>
    </source>
</evidence>
<evidence type="ECO:0000256" key="3">
    <source>
        <dbReference type="ARBA" id="ARBA00023015"/>
    </source>
</evidence>
<comment type="caution">
    <text evidence="8">The sequence shown here is derived from an EMBL/GenBank/DDBJ whole genome shotgun (WGS) entry which is preliminary data.</text>
</comment>
<keyword evidence="1 6" id="KW-0597">Phosphoprotein</keyword>
<keyword evidence="4" id="KW-0238">DNA-binding</keyword>
<name>A0A917ML71_9HYPH</name>
<dbReference type="AlphaFoldDB" id="A0A917ML71"/>
<keyword evidence="5" id="KW-0804">Transcription</keyword>
<dbReference type="InterPro" id="IPR001789">
    <property type="entry name" value="Sig_transdc_resp-reg_receiver"/>
</dbReference>
<feature type="domain" description="Response regulatory" evidence="7">
    <location>
        <begin position="4"/>
        <end position="117"/>
    </location>
</feature>
<dbReference type="EMBL" id="BMES01000002">
    <property type="protein sequence ID" value="GGH28112.1"/>
    <property type="molecule type" value="Genomic_DNA"/>
</dbReference>
<dbReference type="Gene3D" id="3.40.50.2300">
    <property type="match status" value="1"/>
</dbReference>
<reference evidence="8" key="1">
    <citation type="journal article" date="2014" name="Int. J. Syst. Evol. Microbiol.">
        <title>Complete genome sequence of Corynebacterium casei LMG S-19264T (=DSM 44701T), isolated from a smear-ripened cheese.</title>
        <authorList>
            <consortium name="US DOE Joint Genome Institute (JGI-PGF)"/>
            <person name="Walter F."/>
            <person name="Albersmeier A."/>
            <person name="Kalinowski J."/>
            <person name="Ruckert C."/>
        </authorList>
    </citation>
    <scope>NUCLEOTIDE SEQUENCE</scope>
    <source>
        <strain evidence="8">CGMCC 1.12214</strain>
    </source>
</reference>
<reference evidence="8" key="2">
    <citation type="submission" date="2020-09" db="EMBL/GenBank/DDBJ databases">
        <authorList>
            <person name="Sun Q."/>
            <person name="Zhou Y."/>
        </authorList>
    </citation>
    <scope>NUCLEOTIDE SEQUENCE</scope>
    <source>
        <strain evidence="8">CGMCC 1.12214</strain>
    </source>
</reference>
<dbReference type="Pfam" id="PF00072">
    <property type="entry name" value="Response_reg"/>
    <property type="match status" value="1"/>
</dbReference>
<dbReference type="GO" id="GO:0032993">
    <property type="term" value="C:protein-DNA complex"/>
    <property type="evidence" value="ECO:0007669"/>
    <property type="project" value="TreeGrafter"/>
</dbReference>
<accession>A0A917ML71</accession>
<dbReference type="Proteomes" id="UP000603912">
    <property type="component" value="Unassembled WGS sequence"/>
</dbReference>